<name>I4HSK9_MICAE</name>
<accession>I4HSK9</accession>
<dbReference type="Proteomes" id="UP000005291">
    <property type="component" value="Unassembled WGS sequence"/>
</dbReference>
<dbReference type="HOGENOM" id="CLU_3137685_0_0_3"/>
<gene>
    <name evidence="1" type="ORF">MICAG_2680018</name>
</gene>
<reference evidence="1 2" key="1">
    <citation type="submission" date="2012-04" db="EMBL/GenBank/DDBJ databases">
        <authorList>
            <person name="Genoscope - CEA"/>
        </authorList>
    </citation>
    <scope>NUCLEOTIDE SEQUENCE [LARGE SCALE GENOMIC DNA]</scope>
    <source>
        <strain evidence="1 2">9808</strain>
    </source>
</reference>
<evidence type="ECO:0000313" key="2">
    <source>
        <dbReference type="Proteomes" id="UP000005291"/>
    </source>
</evidence>
<comment type="caution">
    <text evidence="1">The sequence shown here is derived from an EMBL/GenBank/DDBJ whole genome shotgun (WGS) entry which is preliminary data.</text>
</comment>
<sequence>MGMVRSPKSISGAVGATLGNAPYQIGDYVQETVRYDRSLVNFSYNLLLN</sequence>
<protein>
    <submittedName>
        <fullName evidence="1">Uncharacterized protein</fullName>
    </submittedName>
</protein>
<dbReference type="EMBL" id="CAIN01000188">
    <property type="protein sequence ID" value="CCI25033.1"/>
    <property type="molecule type" value="Genomic_DNA"/>
</dbReference>
<evidence type="ECO:0000313" key="1">
    <source>
        <dbReference type="EMBL" id="CCI25033.1"/>
    </source>
</evidence>
<dbReference type="AlphaFoldDB" id="I4HSK9"/>
<proteinExistence type="predicted"/>
<organism evidence="1 2">
    <name type="scientific">Microcystis aeruginosa PCC 9808</name>
    <dbReference type="NCBI Taxonomy" id="1160284"/>
    <lineage>
        <taxon>Bacteria</taxon>
        <taxon>Bacillati</taxon>
        <taxon>Cyanobacteriota</taxon>
        <taxon>Cyanophyceae</taxon>
        <taxon>Oscillatoriophycideae</taxon>
        <taxon>Chroococcales</taxon>
        <taxon>Microcystaceae</taxon>
        <taxon>Microcystis</taxon>
    </lineage>
</organism>